<feature type="chain" id="PRO_5040808682" description="Secreted protein" evidence="2">
    <location>
        <begin position="20"/>
        <end position="116"/>
    </location>
</feature>
<sequence>MPQTNKVALMLSLVGVARLFYQRHLTTHVCPAKVHAWKVGSVRRTYAVRDRHENATSGPSCLSFLYNASTGDIPCGPLRKQIIGESDSRPSRGKAPAPVGNFRSRDAPSSSGDSGG</sequence>
<evidence type="ECO:0000313" key="3">
    <source>
        <dbReference type="EMBL" id="CAI6340670.1"/>
    </source>
</evidence>
<evidence type="ECO:0000313" key="4">
    <source>
        <dbReference type="Proteomes" id="UP001152607"/>
    </source>
</evidence>
<evidence type="ECO:0000256" key="2">
    <source>
        <dbReference type="SAM" id="SignalP"/>
    </source>
</evidence>
<feature type="region of interest" description="Disordered" evidence="1">
    <location>
        <begin position="78"/>
        <end position="116"/>
    </location>
</feature>
<protein>
    <recommendedName>
        <fullName evidence="5">Secreted protein</fullName>
    </recommendedName>
</protein>
<keyword evidence="2" id="KW-0732">Signal</keyword>
<organism evidence="3 4">
    <name type="scientific">Periconia digitata</name>
    <dbReference type="NCBI Taxonomy" id="1303443"/>
    <lineage>
        <taxon>Eukaryota</taxon>
        <taxon>Fungi</taxon>
        <taxon>Dikarya</taxon>
        <taxon>Ascomycota</taxon>
        <taxon>Pezizomycotina</taxon>
        <taxon>Dothideomycetes</taxon>
        <taxon>Pleosporomycetidae</taxon>
        <taxon>Pleosporales</taxon>
        <taxon>Massarineae</taxon>
        <taxon>Periconiaceae</taxon>
        <taxon>Periconia</taxon>
    </lineage>
</organism>
<dbReference type="EMBL" id="CAOQHR010000010">
    <property type="protein sequence ID" value="CAI6340670.1"/>
    <property type="molecule type" value="Genomic_DNA"/>
</dbReference>
<dbReference type="AlphaFoldDB" id="A0A9W4XU20"/>
<dbReference type="Proteomes" id="UP001152607">
    <property type="component" value="Unassembled WGS sequence"/>
</dbReference>
<accession>A0A9W4XU20</accession>
<keyword evidence="4" id="KW-1185">Reference proteome</keyword>
<proteinExistence type="predicted"/>
<evidence type="ECO:0008006" key="5">
    <source>
        <dbReference type="Google" id="ProtNLM"/>
    </source>
</evidence>
<feature type="compositionally biased region" description="Polar residues" evidence="1">
    <location>
        <begin position="107"/>
        <end position="116"/>
    </location>
</feature>
<reference evidence="3" key="1">
    <citation type="submission" date="2023-01" db="EMBL/GenBank/DDBJ databases">
        <authorList>
            <person name="Van Ghelder C."/>
            <person name="Rancurel C."/>
        </authorList>
    </citation>
    <scope>NUCLEOTIDE SEQUENCE</scope>
    <source>
        <strain evidence="3">CNCM I-4278</strain>
    </source>
</reference>
<comment type="caution">
    <text evidence="3">The sequence shown here is derived from an EMBL/GenBank/DDBJ whole genome shotgun (WGS) entry which is preliminary data.</text>
</comment>
<gene>
    <name evidence="3" type="ORF">PDIGIT_LOCUS13854</name>
</gene>
<name>A0A9W4XU20_9PLEO</name>
<feature type="signal peptide" evidence="2">
    <location>
        <begin position="1"/>
        <end position="19"/>
    </location>
</feature>
<evidence type="ECO:0000256" key="1">
    <source>
        <dbReference type="SAM" id="MobiDB-lite"/>
    </source>
</evidence>